<evidence type="ECO:0008006" key="4">
    <source>
        <dbReference type="Google" id="ProtNLM"/>
    </source>
</evidence>
<dbReference type="Proteomes" id="UP001362999">
    <property type="component" value="Unassembled WGS sequence"/>
</dbReference>
<dbReference type="EMBL" id="JAWWNJ010000028">
    <property type="protein sequence ID" value="KAK7028381.1"/>
    <property type="molecule type" value="Genomic_DNA"/>
</dbReference>
<keyword evidence="3" id="KW-1185">Reference proteome</keyword>
<feature type="region of interest" description="Disordered" evidence="1">
    <location>
        <begin position="492"/>
        <end position="545"/>
    </location>
</feature>
<evidence type="ECO:0000313" key="3">
    <source>
        <dbReference type="Proteomes" id="UP001362999"/>
    </source>
</evidence>
<feature type="region of interest" description="Disordered" evidence="1">
    <location>
        <begin position="278"/>
        <end position="350"/>
    </location>
</feature>
<dbReference type="AlphaFoldDB" id="A0AAW0BP88"/>
<feature type="compositionally biased region" description="Basic and acidic residues" evidence="1">
    <location>
        <begin position="496"/>
        <end position="514"/>
    </location>
</feature>
<accession>A0AAW0BP88</accession>
<reference evidence="2 3" key="1">
    <citation type="journal article" date="2024" name="J Genomics">
        <title>Draft genome sequencing and assembly of Favolaschia claudopus CIRM-BRFM 2984 isolated from oak limbs.</title>
        <authorList>
            <person name="Navarro D."/>
            <person name="Drula E."/>
            <person name="Chaduli D."/>
            <person name="Cazenave R."/>
            <person name="Ahrendt S."/>
            <person name="Wang J."/>
            <person name="Lipzen A."/>
            <person name="Daum C."/>
            <person name="Barry K."/>
            <person name="Grigoriev I.V."/>
            <person name="Favel A."/>
            <person name="Rosso M.N."/>
            <person name="Martin F."/>
        </authorList>
    </citation>
    <scope>NUCLEOTIDE SEQUENCE [LARGE SCALE GENOMIC DNA]</scope>
    <source>
        <strain evidence="2 3">CIRM-BRFM 2984</strain>
    </source>
</reference>
<comment type="caution">
    <text evidence="2">The sequence shown here is derived from an EMBL/GenBank/DDBJ whole genome shotgun (WGS) entry which is preliminary data.</text>
</comment>
<evidence type="ECO:0000313" key="2">
    <source>
        <dbReference type="EMBL" id="KAK7028381.1"/>
    </source>
</evidence>
<name>A0AAW0BP88_9AGAR</name>
<proteinExistence type="predicted"/>
<protein>
    <recommendedName>
        <fullName evidence="4">Mediator of RNA polymerase II transcription subunit 25</fullName>
    </recommendedName>
</protein>
<feature type="region of interest" description="Disordered" evidence="1">
    <location>
        <begin position="587"/>
        <end position="663"/>
    </location>
</feature>
<organism evidence="2 3">
    <name type="scientific">Favolaschia claudopus</name>
    <dbReference type="NCBI Taxonomy" id="2862362"/>
    <lineage>
        <taxon>Eukaryota</taxon>
        <taxon>Fungi</taxon>
        <taxon>Dikarya</taxon>
        <taxon>Basidiomycota</taxon>
        <taxon>Agaricomycotina</taxon>
        <taxon>Agaricomycetes</taxon>
        <taxon>Agaricomycetidae</taxon>
        <taxon>Agaricales</taxon>
        <taxon>Marasmiineae</taxon>
        <taxon>Mycenaceae</taxon>
        <taxon>Favolaschia</taxon>
    </lineage>
</organism>
<gene>
    <name evidence="2" type="ORF">R3P38DRAFT_922860</name>
</gene>
<feature type="compositionally biased region" description="Polar residues" evidence="1">
    <location>
        <begin position="587"/>
        <end position="597"/>
    </location>
</feature>
<evidence type="ECO:0000256" key="1">
    <source>
        <dbReference type="SAM" id="MobiDB-lite"/>
    </source>
</evidence>
<sequence length="663" mass="72133">MSLSEPSPQNFLFTIENSSALIPYWAEIRDCYLPRLVEQLSGAQAVDSAHIFVSPSRPTFEDSGTSAVKQYNSLEAALSECQFNYDPDNRLAVSQIQAGIEFLSHIPTSQARHLVVVAATPPQDLGFDNDHPWNELVRLFTEEDVYLHLALTSDLRSGRLPMLFEQTLKWQQRTEEPLWLQKYSTALIFRVTALQSYPDSFQIAPEAKQSFSASKAPKDIAASDVYTTKVLEDTPPQSPSIVAQLQQVHGLTKKRAYGSKPARAPFILDEPVARIREPYRKLTRQSSSASLTEMSPPPGLRKSSRSRSNLRADRAFSSRPHVQRLVDPYSVGPSQSHWQQQQQMASPIEDYGSPYHSSALSSPVSPIAHDHISASSESYHHAHALALGVDHSMVPPAFDYGWANNPYSSPNSAYAYASLLPPEYASYPSVDANSPPPHETRFSSPFQSIPTPCELIMSESPAFNSAGASFGAGSSSSASSYAAQAAADFTPPSHELGFDAHHGSYEDYPIDNRDQTSSGHGFPTDMAAPPPGSTTTHIHAPAPSRCLTLPTTQMDMLASVAAASPRLQAPSGSSSLSMSTIFPPSSFTHNTSTTATHSFDGPRMTLTEDPFNSMQHHRHQSPQMTTPSQSRHSSSSPADATPKANFYSDFGASSSSSLTGWAG</sequence>
<feature type="compositionally biased region" description="Polar residues" evidence="1">
    <location>
        <begin position="284"/>
        <end position="293"/>
    </location>
</feature>